<dbReference type="CDD" id="cd10328">
    <property type="entry name" value="SLC5sbd_YidK"/>
    <property type="match status" value="1"/>
</dbReference>
<evidence type="ECO:0000313" key="8">
    <source>
        <dbReference type="EMBL" id="OOF51766.1"/>
    </source>
</evidence>
<evidence type="ECO:0000256" key="4">
    <source>
        <dbReference type="ARBA" id="ARBA00022989"/>
    </source>
</evidence>
<comment type="caution">
    <text evidence="8">The sequence shown here is derived from an EMBL/GenBank/DDBJ whole genome shotgun (WGS) entry which is preliminary data.</text>
</comment>
<organism evidence="8 9">
    <name type="scientific">Rodentibacter genomosp. 1</name>
    <dbReference type="NCBI Taxonomy" id="1908264"/>
    <lineage>
        <taxon>Bacteria</taxon>
        <taxon>Pseudomonadati</taxon>
        <taxon>Pseudomonadota</taxon>
        <taxon>Gammaproteobacteria</taxon>
        <taxon>Pasteurellales</taxon>
        <taxon>Pasteurellaceae</taxon>
        <taxon>Rodentibacter</taxon>
    </lineage>
</organism>
<protein>
    <submittedName>
        <fullName evidence="8">Solute:sodium symporter family transporter</fullName>
    </submittedName>
</protein>
<keyword evidence="5 7" id="KW-0472">Membrane</keyword>
<feature type="transmembrane region" description="Helical" evidence="7">
    <location>
        <begin position="241"/>
        <end position="260"/>
    </location>
</feature>
<evidence type="ECO:0000256" key="5">
    <source>
        <dbReference type="ARBA" id="ARBA00023136"/>
    </source>
</evidence>
<evidence type="ECO:0000313" key="9">
    <source>
        <dbReference type="Proteomes" id="UP000188481"/>
    </source>
</evidence>
<dbReference type="AlphaFoldDB" id="A0A1V3J8M8"/>
<dbReference type="PANTHER" id="PTHR11819:SF195">
    <property type="entry name" value="SODIUM_GLUCOSE COTRANSPORTER 4"/>
    <property type="match status" value="1"/>
</dbReference>
<feature type="transmembrane region" description="Helical" evidence="7">
    <location>
        <begin position="118"/>
        <end position="141"/>
    </location>
</feature>
<feature type="transmembrane region" description="Helical" evidence="7">
    <location>
        <begin position="460"/>
        <end position="482"/>
    </location>
</feature>
<keyword evidence="3 7" id="KW-0812">Transmembrane</keyword>
<feature type="transmembrane region" description="Helical" evidence="7">
    <location>
        <begin position="434"/>
        <end position="454"/>
    </location>
</feature>
<evidence type="ECO:0000256" key="1">
    <source>
        <dbReference type="ARBA" id="ARBA00004141"/>
    </source>
</evidence>
<dbReference type="NCBIfam" id="TIGR00813">
    <property type="entry name" value="sss"/>
    <property type="match status" value="1"/>
</dbReference>
<dbReference type="PANTHER" id="PTHR11819">
    <property type="entry name" value="SOLUTE CARRIER FAMILY 5"/>
    <property type="match status" value="1"/>
</dbReference>
<dbReference type="Gene3D" id="1.20.1730.10">
    <property type="entry name" value="Sodium/glucose cotransporter"/>
    <property type="match status" value="1"/>
</dbReference>
<feature type="transmembrane region" description="Helical" evidence="7">
    <location>
        <begin position="502"/>
        <end position="523"/>
    </location>
</feature>
<dbReference type="InterPro" id="IPR038377">
    <property type="entry name" value="Na/Glc_symporter_sf"/>
</dbReference>
<feature type="transmembrane region" description="Helical" evidence="7">
    <location>
        <begin position="191"/>
        <end position="211"/>
    </location>
</feature>
<dbReference type="Proteomes" id="UP000188481">
    <property type="component" value="Unassembled WGS sequence"/>
</dbReference>
<feature type="transmembrane region" description="Helical" evidence="7">
    <location>
        <begin position="384"/>
        <end position="404"/>
    </location>
</feature>
<feature type="transmembrane region" description="Helical" evidence="7">
    <location>
        <begin position="281"/>
        <end position="307"/>
    </location>
</feature>
<dbReference type="GO" id="GO:0005412">
    <property type="term" value="F:D-glucose:sodium symporter activity"/>
    <property type="evidence" value="ECO:0007669"/>
    <property type="project" value="TreeGrafter"/>
</dbReference>
<dbReference type="EMBL" id="MLHN01000003">
    <property type="protein sequence ID" value="OOF51766.1"/>
    <property type="molecule type" value="Genomic_DNA"/>
</dbReference>
<keyword evidence="9" id="KW-1185">Reference proteome</keyword>
<comment type="subcellular location">
    <subcellularLocation>
        <location evidence="1">Membrane</location>
        <topology evidence="1">Multi-pass membrane protein</topology>
    </subcellularLocation>
</comment>
<proteinExistence type="inferred from homology"/>
<feature type="transmembrane region" description="Helical" evidence="7">
    <location>
        <begin position="33"/>
        <end position="52"/>
    </location>
</feature>
<dbReference type="InterPro" id="IPR001734">
    <property type="entry name" value="Na/solute_symporter"/>
</dbReference>
<feature type="transmembrane region" description="Helical" evidence="7">
    <location>
        <begin position="6"/>
        <end position="21"/>
    </location>
</feature>
<accession>A0A1V3J8M8</accession>
<dbReference type="RefSeq" id="WP_077541012.1">
    <property type="nucleotide sequence ID" value="NZ_MLHN01000003.1"/>
</dbReference>
<dbReference type="STRING" id="1908264.BKK54_01960"/>
<dbReference type="Pfam" id="PF00474">
    <property type="entry name" value="SSF"/>
    <property type="match status" value="1"/>
</dbReference>
<feature type="transmembrane region" description="Helical" evidence="7">
    <location>
        <begin position="161"/>
        <end position="179"/>
    </location>
</feature>
<dbReference type="GO" id="GO:0005886">
    <property type="term" value="C:plasma membrane"/>
    <property type="evidence" value="ECO:0007669"/>
    <property type="project" value="TreeGrafter"/>
</dbReference>
<feature type="transmembrane region" description="Helical" evidence="7">
    <location>
        <begin position="72"/>
        <end position="93"/>
    </location>
</feature>
<evidence type="ECO:0000256" key="2">
    <source>
        <dbReference type="ARBA" id="ARBA00006434"/>
    </source>
</evidence>
<comment type="similarity">
    <text evidence="2 6">Belongs to the sodium:solute symporter (SSF) (TC 2.A.21) family.</text>
</comment>
<feature type="transmembrane region" description="Helical" evidence="7">
    <location>
        <begin position="535"/>
        <end position="553"/>
    </location>
</feature>
<evidence type="ECO:0000256" key="7">
    <source>
        <dbReference type="SAM" id="Phobius"/>
    </source>
</evidence>
<name>A0A1V3J8M8_9PAST</name>
<feature type="transmembrane region" description="Helical" evidence="7">
    <location>
        <begin position="410"/>
        <end position="427"/>
    </location>
</feature>
<feature type="transmembrane region" description="Helical" evidence="7">
    <location>
        <begin position="327"/>
        <end position="349"/>
    </location>
</feature>
<reference evidence="8 9" key="1">
    <citation type="submission" date="2016-10" db="EMBL/GenBank/DDBJ databases">
        <title>Rodentibacter gen. nov. and new species.</title>
        <authorList>
            <person name="Christensen H."/>
        </authorList>
    </citation>
    <scope>NUCLEOTIDE SEQUENCE [LARGE SCALE GENOMIC DNA]</scope>
    <source>
        <strain evidence="9">ppn416</strain>
    </source>
</reference>
<sequence>MFITIASFLVVTGIVAFISWKKTKNDDLTTSKGYFLAGRGLSGVVIGCSMVLTSLSTEQLIGVNAVSYKGNFSIIAWTVQSVIPLCFLALYLLPKYIKNGYTTIPEFFENRFDRQTRLIMSALFLVFYLFIVIPTALYTGAIAFNKIFNLETYFGLTYAESIVYTVMAIGIVGAIYAIFGGLKAVAVSDTINAVILVIGALLVPIFALIYLGEGSFTEGLKTITTSHIEKFNAIGGKDDAVPWPAMFTGILIVNFFYWTTNQAIVQRALGARDLQAGQKGILIAALFLLTLPIILNLPGLLSFHILGGDLNPIDTSYPTLVNKVLPTFLQGFFIAALFGAILSTFNSFLNSAATIYCKDLLPSISKKTFSDQELIAHAKKVSTVMAILTMVIAPLLMFGTDGIFLLTKRFAGFVNIPIVALFAVGLFNKTVSGLAARIALLLHVVLYFCIVWVFNVKVNFVYVMAALFVFDVVVMLILGQFLKLEPYQESKENKEGVDLTNWKYAPLTVVSLVLGLITLHALLSPLGLSSYDGNPKLILAGYAICQLLLFVVMRKKEVK</sequence>
<keyword evidence="4 7" id="KW-1133">Transmembrane helix</keyword>
<evidence type="ECO:0000256" key="6">
    <source>
        <dbReference type="RuleBase" id="RU362091"/>
    </source>
</evidence>
<dbReference type="PROSITE" id="PS50283">
    <property type="entry name" value="NA_SOLUT_SYMP_3"/>
    <property type="match status" value="1"/>
</dbReference>
<evidence type="ECO:0000256" key="3">
    <source>
        <dbReference type="ARBA" id="ARBA00022692"/>
    </source>
</evidence>
<gene>
    <name evidence="8" type="ORF">BKK54_01960</name>
</gene>
<dbReference type="NCBIfam" id="NF007790">
    <property type="entry name" value="PRK10484.1"/>
    <property type="match status" value="1"/>
</dbReference>